<evidence type="ECO:0000313" key="1">
    <source>
        <dbReference type="EMBL" id="MFK7161242.1"/>
    </source>
</evidence>
<dbReference type="SUPFAM" id="SSF56300">
    <property type="entry name" value="Metallo-dependent phosphatases"/>
    <property type="match status" value="1"/>
</dbReference>
<comment type="caution">
    <text evidence="1">The sequence shown here is derived from an EMBL/GenBank/DDBJ whole genome shotgun (WGS) entry which is preliminary data.</text>
</comment>
<reference evidence="1 2" key="1">
    <citation type="submission" date="2024-02" db="EMBL/GenBank/DDBJ databases">
        <title>Marinospirillum sp. MEB 164 isolated from Lonar lake sediment.</title>
        <authorList>
            <person name="Joshi A."/>
            <person name="Thite S."/>
        </authorList>
    </citation>
    <scope>NUCLEOTIDE SEQUENCE [LARGE SCALE GENOMIC DNA]</scope>
    <source>
        <strain evidence="1 2">MEB164</strain>
    </source>
</reference>
<keyword evidence="2" id="KW-1185">Reference proteome</keyword>
<evidence type="ECO:0000313" key="2">
    <source>
        <dbReference type="Proteomes" id="UP001621714"/>
    </source>
</evidence>
<dbReference type="InterPro" id="IPR029052">
    <property type="entry name" value="Metallo-depent_PP-like"/>
</dbReference>
<dbReference type="EMBL" id="JBANFI010000005">
    <property type="protein sequence ID" value="MFK7161242.1"/>
    <property type="molecule type" value="Genomic_DNA"/>
</dbReference>
<organism evidence="1 2">
    <name type="scientific">Marinospirillum alkalitolerans</name>
    <dbReference type="NCBI Taxonomy" id="3123374"/>
    <lineage>
        <taxon>Bacteria</taxon>
        <taxon>Pseudomonadati</taxon>
        <taxon>Pseudomonadota</taxon>
        <taxon>Gammaproteobacteria</taxon>
        <taxon>Oceanospirillales</taxon>
        <taxon>Oceanospirillaceae</taxon>
        <taxon>Marinospirillum</taxon>
    </lineage>
</organism>
<dbReference type="Gene3D" id="3.90.780.10">
    <property type="entry name" value="5'-Nucleotidase, C-terminal domain"/>
    <property type="match status" value="1"/>
</dbReference>
<dbReference type="InterPro" id="IPR036907">
    <property type="entry name" value="5'-Nucleotdase_C_sf"/>
</dbReference>
<protein>
    <recommendedName>
        <fullName evidence="3">Tat (Twin-arginine translocation) pathway signal sequence</fullName>
    </recommendedName>
</protein>
<dbReference type="InterPro" id="IPR006311">
    <property type="entry name" value="TAT_signal"/>
</dbReference>
<dbReference type="SUPFAM" id="SSF55816">
    <property type="entry name" value="5'-nucleotidase (syn. UDP-sugar hydrolase), C-terminal domain"/>
    <property type="match status" value="1"/>
</dbReference>
<dbReference type="Gene3D" id="3.60.21.10">
    <property type="match status" value="1"/>
</dbReference>
<gene>
    <name evidence="1" type="ORF">V6U78_09365</name>
</gene>
<dbReference type="Proteomes" id="UP001621714">
    <property type="component" value="Unassembled WGS sequence"/>
</dbReference>
<dbReference type="RefSeq" id="WP_405339746.1">
    <property type="nucleotide sequence ID" value="NZ_JBANFI010000005.1"/>
</dbReference>
<proteinExistence type="predicted"/>
<sequence length="561" mass="60800">MRLKSDSSSPPFSSGVSRRQFLGLSGALAAASWLSGCAVSGARPVPAAGQVQLLFYADTLAQWLPSWVHPRATHLGPMALLGQAPYITEEDRLTALGLTAEDRSAAWLTAGAARQQPQQMGGYARLAQALEDQRQQHQGPTVTLEAGQCWTGSGLAQLSEGRHGPESSHWLGADLRLASDEAQRWPARWPQMKRDFGRPILDAEQPFTLLNAQGLQLGVLGIADPWRTGQAQQSGWSAEQWALQIQQQINLYRQQADLLLLVTDAGTNPSLWLAQQLSGAAMLFSAGGQDLWPEPLLPASGAAALPVCCAGQLGQGYFAVDFYVEAGQWRYQGGFQPLLAEQPEAPAVQRRIAQLRAPYGRWLDEPLATSPNWLYRQATLAGSWDALIAAALASTGARLTLAPGVRTGLALPPDHPITREHLLSLTAGLNAPVFKLPATQAQLRARLEAGADELIGESWWLHSSRDLPRLSGSHYVLRYQAALGQRVADLEWPSSTTRAQLDTAGWSPSYQGEGPPLWQLMEGWLRQRPASWTLPQMEQPSLAFVEGHPGWHPEATAAGAL</sequence>
<dbReference type="PROSITE" id="PS51318">
    <property type="entry name" value="TAT"/>
    <property type="match status" value="1"/>
</dbReference>
<evidence type="ECO:0008006" key="3">
    <source>
        <dbReference type="Google" id="ProtNLM"/>
    </source>
</evidence>
<accession>A0ABW8PY67</accession>
<name>A0ABW8PY67_9GAMM</name>